<reference evidence="3" key="3">
    <citation type="submission" date="2015-06" db="UniProtKB">
        <authorList>
            <consortium name="EnsemblProtists"/>
        </authorList>
    </citation>
    <scope>IDENTIFICATION</scope>
</reference>
<name>L1IZ10_GUITC</name>
<dbReference type="Proteomes" id="UP000011087">
    <property type="component" value="Unassembled WGS sequence"/>
</dbReference>
<dbReference type="Gene3D" id="2.20.110.10">
    <property type="entry name" value="Histone H3 K4-specific methyltransferase SET7/9 N-terminal domain"/>
    <property type="match status" value="1"/>
</dbReference>
<organism evidence="2">
    <name type="scientific">Guillardia theta (strain CCMP2712)</name>
    <name type="common">Cryptophyte</name>
    <dbReference type="NCBI Taxonomy" id="905079"/>
    <lineage>
        <taxon>Eukaryota</taxon>
        <taxon>Cryptophyceae</taxon>
        <taxon>Pyrenomonadales</taxon>
        <taxon>Geminigeraceae</taxon>
        <taxon>Guillardia</taxon>
    </lineage>
</organism>
<dbReference type="RefSeq" id="XP_005828277.1">
    <property type="nucleotide sequence ID" value="XM_005828220.1"/>
</dbReference>
<dbReference type="SUPFAM" id="SSF82185">
    <property type="entry name" value="Histone H3 K4-specific methyltransferase SET7/9 N-terminal domain"/>
    <property type="match status" value="1"/>
</dbReference>
<reference evidence="2 4" key="1">
    <citation type="journal article" date="2012" name="Nature">
        <title>Algal genomes reveal evolutionary mosaicism and the fate of nucleomorphs.</title>
        <authorList>
            <consortium name="DOE Joint Genome Institute"/>
            <person name="Curtis B.A."/>
            <person name="Tanifuji G."/>
            <person name="Burki F."/>
            <person name="Gruber A."/>
            <person name="Irimia M."/>
            <person name="Maruyama S."/>
            <person name="Arias M.C."/>
            <person name="Ball S.G."/>
            <person name="Gile G.H."/>
            <person name="Hirakawa Y."/>
            <person name="Hopkins J.F."/>
            <person name="Kuo A."/>
            <person name="Rensing S.A."/>
            <person name="Schmutz J."/>
            <person name="Symeonidi A."/>
            <person name="Elias M."/>
            <person name="Eveleigh R.J."/>
            <person name="Herman E.K."/>
            <person name="Klute M.J."/>
            <person name="Nakayama T."/>
            <person name="Obornik M."/>
            <person name="Reyes-Prieto A."/>
            <person name="Armbrust E.V."/>
            <person name="Aves S.J."/>
            <person name="Beiko R.G."/>
            <person name="Coutinho P."/>
            <person name="Dacks J.B."/>
            <person name="Durnford D.G."/>
            <person name="Fast N.M."/>
            <person name="Green B.R."/>
            <person name="Grisdale C.J."/>
            <person name="Hempel F."/>
            <person name="Henrissat B."/>
            <person name="Hoppner M.P."/>
            <person name="Ishida K."/>
            <person name="Kim E."/>
            <person name="Koreny L."/>
            <person name="Kroth P.G."/>
            <person name="Liu Y."/>
            <person name="Malik S.B."/>
            <person name="Maier U.G."/>
            <person name="McRose D."/>
            <person name="Mock T."/>
            <person name="Neilson J.A."/>
            <person name="Onodera N.T."/>
            <person name="Poole A.M."/>
            <person name="Pritham E.J."/>
            <person name="Richards T.A."/>
            <person name="Rocap G."/>
            <person name="Roy S.W."/>
            <person name="Sarai C."/>
            <person name="Schaack S."/>
            <person name="Shirato S."/>
            <person name="Slamovits C.H."/>
            <person name="Spencer D.F."/>
            <person name="Suzuki S."/>
            <person name="Worden A.Z."/>
            <person name="Zauner S."/>
            <person name="Barry K."/>
            <person name="Bell C."/>
            <person name="Bharti A.K."/>
            <person name="Crow J.A."/>
            <person name="Grimwood J."/>
            <person name="Kramer R."/>
            <person name="Lindquist E."/>
            <person name="Lucas S."/>
            <person name="Salamov A."/>
            <person name="McFadden G.I."/>
            <person name="Lane C.E."/>
            <person name="Keeling P.J."/>
            <person name="Gray M.W."/>
            <person name="Grigoriev I.V."/>
            <person name="Archibald J.M."/>
        </authorList>
    </citation>
    <scope>NUCLEOTIDE SEQUENCE</scope>
    <source>
        <strain evidence="2 4">CCMP2712</strain>
    </source>
</reference>
<sequence length="328" mass="36890">MQKFEATWAHADVEAPSNDQKKLVRCCPPPLFLRILRSSFVWLIAAIVLIGIVVDHFVMLSNSKFAAALGQAKVLHGLDTSRNSVETWMGGGRRSNGGRAVLGRWSQKRGVLPGPGMSVPSSFHWTLPPGQHPPAGIKSASSQAKLDKSNFLALPVGIATALMRQRSKQEEKNGIEFTPLHHDSALQALQTEIPQAALSSQTHKNLLRMKKLLTLAKRVKVFMEKDPKCSDARNLLHQLRRVESMPRKYEDVMSYPFSSHLLYWGSFLRLQFDGSGVLFYKSGQAAYKGGWKEGRMEGEGSMWDEKGRLLWKGKFMRGLPVRTWRDYF</sequence>
<accession>L1IZ10</accession>
<evidence type="ECO:0000313" key="4">
    <source>
        <dbReference type="Proteomes" id="UP000011087"/>
    </source>
</evidence>
<dbReference type="EMBL" id="JH993025">
    <property type="protein sequence ID" value="EKX41297.1"/>
    <property type="molecule type" value="Genomic_DNA"/>
</dbReference>
<dbReference type="GeneID" id="17297945"/>
<dbReference type="AlphaFoldDB" id="L1IZ10"/>
<keyword evidence="4" id="KW-1185">Reference proteome</keyword>
<dbReference type="HOGENOM" id="CLU_848509_0_0_1"/>
<dbReference type="KEGG" id="gtt:GUITHDRAFT_142199"/>
<dbReference type="EnsemblProtists" id="EKX41297">
    <property type="protein sequence ID" value="EKX41297"/>
    <property type="gene ID" value="GUITHDRAFT_142199"/>
</dbReference>
<protein>
    <submittedName>
        <fullName evidence="2 3">Uncharacterized protein</fullName>
    </submittedName>
</protein>
<keyword evidence="1" id="KW-0812">Transmembrane</keyword>
<gene>
    <name evidence="2" type="ORF">GUITHDRAFT_142199</name>
</gene>
<evidence type="ECO:0000313" key="3">
    <source>
        <dbReference type="EnsemblProtists" id="EKX41297"/>
    </source>
</evidence>
<feature type="transmembrane region" description="Helical" evidence="1">
    <location>
        <begin position="40"/>
        <end position="60"/>
    </location>
</feature>
<evidence type="ECO:0000256" key="1">
    <source>
        <dbReference type="SAM" id="Phobius"/>
    </source>
</evidence>
<evidence type="ECO:0000313" key="2">
    <source>
        <dbReference type="EMBL" id="EKX41297.1"/>
    </source>
</evidence>
<reference evidence="4" key="2">
    <citation type="submission" date="2012-11" db="EMBL/GenBank/DDBJ databases">
        <authorList>
            <person name="Kuo A."/>
            <person name="Curtis B.A."/>
            <person name="Tanifuji G."/>
            <person name="Burki F."/>
            <person name="Gruber A."/>
            <person name="Irimia M."/>
            <person name="Maruyama S."/>
            <person name="Arias M.C."/>
            <person name="Ball S.G."/>
            <person name="Gile G.H."/>
            <person name="Hirakawa Y."/>
            <person name="Hopkins J.F."/>
            <person name="Rensing S.A."/>
            <person name="Schmutz J."/>
            <person name="Symeonidi A."/>
            <person name="Elias M."/>
            <person name="Eveleigh R.J."/>
            <person name="Herman E.K."/>
            <person name="Klute M.J."/>
            <person name="Nakayama T."/>
            <person name="Obornik M."/>
            <person name="Reyes-Prieto A."/>
            <person name="Armbrust E.V."/>
            <person name="Aves S.J."/>
            <person name="Beiko R.G."/>
            <person name="Coutinho P."/>
            <person name="Dacks J.B."/>
            <person name="Durnford D.G."/>
            <person name="Fast N.M."/>
            <person name="Green B.R."/>
            <person name="Grisdale C."/>
            <person name="Hempe F."/>
            <person name="Henrissat B."/>
            <person name="Hoppner M.P."/>
            <person name="Ishida K.-I."/>
            <person name="Kim E."/>
            <person name="Koreny L."/>
            <person name="Kroth P.G."/>
            <person name="Liu Y."/>
            <person name="Malik S.-B."/>
            <person name="Maier U.G."/>
            <person name="McRose D."/>
            <person name="Mock T."/>
            <person name="Neilson J.A."/>
            <person name="Onodera N.T."/>
            <person name="Poole A.M."/>
            <person name="Pritham E.J."/>
            <person name="Richards T.A."/>
            <person name="Rocap G."/>
            <person name="Roy S.W."/>
            <person name="Sarai C."/>
            <person name="Schaack S."/>
            <person name="Shirato S."/>
            <person name="Slamovits C.H."/>
            <person name="Spencer D.F."/>
            <person name="Suzuki S."/>
            <person name="Worden A.Z."/>
            <person name="Zauner S."/>
            <person name="Barry K."/>
            <person name="Bell C."/>
            <person name="Bharti A.K."/>
            <person name="Crow J.A."/>
            <person name="Grimwood J."/>
            <person name="Kramer R."/>
            <person name="Lindquist E."/>
            <person name="Lucas S."/>
            <person name="Salamov A."/>
            <person name="McFadden G.I."/>
            <person name="Lane C.E."/>
            <person name="Keeling P.J."/>
            <person name="Gray M.W."/>
            <person name="Grigoriev I.V."/>
            <person name="Archibald J.M."/>
        </authorList>
    </citation>
    <scope>NUCLEOTIDE SEQUENCE</scope>
    <source>
        <strain evidence="4">CCMP2712</strain>
    </source>
</reference>
<proteinExistence type="predicted"/>
<dbReference type="PaxDb" id="55529-EKX41297"/>
<keyword evidence="1" id="KW-0472">Membrane</keyword>
<keyword evidence="1" id="KW-1133">Transmembrane helix</keyword>